<name>A0A0A9ATS4_ARUDO</name>
<dbReference type="AlphaFoldDB" id="A0A0A9ATS4"/>
<evidence type="ECO:0000313" key="1">
    <source>
        <dbReference type="EMBL" id="JAD52330.1"/>
    </source>
</evidence>
<reference evidence="1" key="2">
    <citation type="journal article" date="2015" name="Data Brief">
        <title>Shoot transcriptome of the giant reed, Arundo donax.</title>
        <authorList>
            <person name="Barrero R.A."/>
            <person name="Guerrero F.D."/>
            <person name="Moolhuijzen P."/>
            <person name="Goolsby J.A."/>
            <person name="Tidwell J."/>
            <person name="Bellgard S.E."/>
            <person name="Bellgard M.I."/>
        </authorList>
    </citation>
    <scope>NUCLEOTIDE SEQUENCE</scope>
    <source>
        <tissue evidence="1">Shoot tissue taken approximately 20 cm above the soil surface</tissue>
    </source>
</reference>
<sequence length="52" mass="5875">MTMLNCGAQVCVPYGHRHCDVSLSCSVLWHICKPKTREGCFFPSFLRVLVFG</sequence>
<dbReference type="EMBL" id="GBRH01245565">
    <property type="protein sequence ID" value="JAD52330.1"/>
    <property type="molecule type" value="Transcribed_RNA"/>
</dbReference>
<reference evidence="1" key="1">
    <citation type="submission" date="2014-09" db="EMBL/GenBank/DDBJ databases">
        <authorList>
            <person name="Magalhaes I.L.F."/>
            <person name="Oliveira U."/>
            <person name="Santos F.R."/>
            <person name="Vidigal T.H.D.A."/>
            <person name="Brescovit A.D."/>
            <person name="Santos A.J."/>
        </authorList>
    </citation>
    <scope>NUCLEOTIDE SEQUENCE</scope>
    <source>
        <tissue evidence="1">Shoot tissue taken approximately 20 cm above the soil surface</tissue>
    </source>
</reference>
<organism evidence="1">
    <name type="scientific">Arundo donax</name>
    <name type="common">Giant reed</name>
    <name type="synonym">Donax arundinaceus</name>
    <dbReference type="NCBI Taxonomy" id="35708"/>
    <lineage>
        <taxon>Eukaryota</taxon>
        <taxon>Viridiplantae</taxon>
        <taxon>Streptophyta</taxon>
        <taxon>Embryophyta</taxon>
        <taxon>Tracheophyta</taxon>
        <taxon>Spermatophyta</taxon>
        <taxon>Magnoliopsida</taxon>
        <taxon>Liliopsida</taxon>
        <taxon>Poales</taxon>
        <taxon>Poaceae</taxon>
        <taxon>PACMAD clade</taxon>
        <taxon>Arundinoideae</taxon>
        <taxon>Arundineae</taxon>
        <taxon>Arundo</taxon>
    </lineage>
</organism>
<proteinExistence type="predicted"/>
<accession>A0A0A9ATS4</accession>
<protein>
    <submittedName>
        <fullName evidence="1">Uncharacterized protein</fullName>
    </submittedName>
</protein>